<keyword evidence="6 8" id="KW-0443">Lipid metabolism</keyword>
<gene>
    <name evidence="8 10" type="primary">acpS</name>
    <name evidence="10" type="ORF">ENS82_04265</name>
</gene>
<comment type="catalytic activity">
    <reaction evidence="8">
        <text>apo-[ACP] + CoA = holo-[ACP] + adenosine 3',5'-bisphosphate + H(+)</text>
        <dbReference type="Rhea" id="RHEA:12068"/>
        <dbReference type="Rhea" id="RHEA-COMP:9685"/>
        <dbReference type="Rhea" id="RHEA-COMP:9690"/>
        <dbReference type="ChEBI" id="CHEBI:15378"/>
        <dbReference type="ChEBI" id="CHEBI:29999"/>
        <dbReference type="ChEBI" id="CHEBI:57287"/>
        <dbReference type="ChEBI" id="CHEBI:58343"/>
        <dbReference type="ChEBI" id="CHEBI:64479"/>
        <dbReference type="EC" id="2.7.8.7"/>
    </reaction>
</comment>
<dbReference type="GO" id="GO:0006633">
    <property type="term" value="P:fatty acid biosynthetic process"/>
    <property type="evidence" value="ECO:0007669"/>
    <property type="project" value="UniProtKB-UniRule"/>
</dbReference>
<dbReference type="RefSeq" id="WP_297560296.1">
    <property type="nucleotide sequence ID" value="NZ_JBKBUW010000006.1"/>
</dbReference>
<evidence type="ECO:0000256" key="8">
    <source>
        <dbReference type="HAMAP-Rule" id="MF_00101"/>
    </source>
</evidence>
<feature type="binding site" evidence="8">
    <location>
        <position position="9"/>
    </location>
    <ligand>
        <name>Mg(2+)</name>
        <dbReference type="ChEBI" id="CHEBI:18420"/>
    </ligand>
</feature>
<reference evidence="10" key="1">
    <citation type="journal article" date="2020" name="mSystems">
        <title>Genome- and Community-Level Interaction Insights into Carbon Utilization and Element Cycling Functions of Hydrothermarchaeota in Hydrothermal Sediment.</title>
        <authorList>
            <person name="Zhou Z."/>
            <person name="Liu Y."/>
            <person name="Xu W."/>
            <person name="Pan J."/>
            <person name="Luo Z.H."/>
            <person name="Li M."/>
        </authorList>
    </citation>
    <scope>NUCLEOTIDE SEQUENCE [LARGE SCALE GENOMIC DNA]</scope>
    <source>
        <strain evidence="10">SpSt-524</strain>
    </source>
</reference>
<dbReference type="GO" id="GO:0008897">
    <property type="term" value="F:holo-[acyl-carrier-protein] synthase activity"/>
    <property type="evidence" value="ECO:0007669"/>
    <property type="project" value="UniProtKB-UniRule"/>
</dbReference>
<dbReference type="EMBL" id="DSWI01000011">
    <property type="protein sequence ID" value="HFG19923.1"/>
    <property type="molecule type" value="Genomic_DNA"/>
</dbReference>
<evidence type="ECO:0000256" key="7">
    <source>
        <dbReference type="ARBA" id="ARBA00023160"/>
    </source>
</evidence>
<dbReference type="InterPro" id="IPR004568">
    <property type="entry name" value="Ppantetheine-prot_Trfase_dom"/>
</dbReference>
<dbReference type="HAMAP" id="MF_00101">
    <property type="entry name" value="AcpS"/>
    <property type="match status" value="1"/>
</dbReference>
<comment type="similarity">
    <text evidence="8">Belongs to the P-Pant transferase superfamily. AcpS family.</text>
</comment>
<keyword evidence="8" id="KW-0963">Cytoplasm</keyword>
<dbReference type="NCBIfam" id="TIGR00516">
    <property type="entry name" value="acpS"/>
    <property type="match status" value="1"/>
</dbReference>
<sequence length="127" mass="14713">MSVVAIGTDIVELARLRRVWERHPRRFLERHFVPAEIEYCLAKSDPLPSLAVRFAAKEAFQKCWPDSFGWLEVWVEIEGRKPILNFGPKLQTQMEAGRLRAHLSLSHERHYALAIVLLERAVLLGEQ</sequence>
<dbReference type="GO" id="GO:0000287">
    <property type="term" value="F:magnesium ion binding"/>
    <property type="evidence" value="ECO:0007669"/>
    <property type="project" value="UniProtKB-UniRule"/>
</dbReference>
<dbReference type="Pfam" id="PF01648">
    <property type="entry name" value="ACPS"/>
    <property type="match status" value="1"/>
</dbReference>
<keyword evidence="3 8" id="KW-0479">Metal-binding</keyword>
<dbReference type="NCBIfam" id="TIGR00556">
    <property type="entry name" value="pantethn_trn"/>
    <property type="match status" value="1"/>
</dbReference>
<dbReference type="AlphaFoldDB" id="A0A7C3HVW6"/>
<proteinExistence type="inferred from homology"/>
<comment type="subcellular location">
    <subcellularLocation>
        <location evidence="8">Cytoplasm</location>
    </subcellularLocation>
</comment>
<comment type="cofactor">
    <cofactor evidence="8">
        <name>Mg(2+)</name>
        <dbReference type="ChEBI" id="CHEBI:18420"/>
    </cofactor>
</comment>
<dbReference type="Gene3D" id="3.90.470.20">
    <property type="entry name" value="4'-phosphopantetheinyl transferase domain"/>
    <property type="match status" value="1"/>
</dbReference>
<keyword evidence="4 8" id="KW-0276">Fatty acid metabolism</keyword>
<dbReference type="InterPro" id="IPR037143">
    <property type="entry name" value="4-PPantetheinyl_Trfase_dom_sf"/>
</dbReference>
<evidence type="ECO:0000256" key="6">
    <source>
        <dbReference type="ARBA" id="ARBA00023098"/>
    </source>
</evidence>
<protein>
    <recommendedName>
        <fullName evidence="8">Holo-[acyl-carrier-protein] synthase</fullName>
        <shortName evidence="8">Holo-ACP synthase</shortName>
        <ecNumber evidence="8">2.7.8.7</ecNumber>
    </recommendedName>
    <alternativeName>
        <fullName evidence="8">4'-phosphopantetheinyl transferase AcpS</fullName>
    </alternativeName>
</protein>
<organism evidence="10">
    <name type="scientific">Meiothermus ruber</name>
    <dbReference type="NCBI Taxonomy" id="277"/>
    <lineage>
        <taxon>Bacteria</taxon>
        <taxon>Thermotogati</taxon>
        <taxon>Deinococcota</taxon>
        <taxon>Deinococci</taxon>
        <taxon>Thermales</taxon>
        <taxon>Thermaceae</taxon>
        <taxon>Meiothermus</taxon>
    </lineage>
</organism>
<evidence type="ECO:0000256" key="4">
    <source>
        <dbReference type="ARBA" id="ARBA00022832"/>
    </source>
</evidence>
<keyword evidence="5 8" id="KW-0460">Magnesium</keyword>
<dbReference type="GO" id="GO:0005737">
    <property type="term" value="C:cytoplasm"/>
    <property type="evidence" value="ECO:0007669"/>
    <property type="project" value="UniProtKB-SubCell"/>
</dbReference>
<keyword evidence="7 8" id="KW-0275">Fatty acid biosynthesis</keyword>
<evidence type="ECO:0000313" key="10">
    <source>
        <dbReference type="EMBL" id="HFG19923.1"/>
    </source>
</evidence>
<evidence type="ECO:0000256" key="2">
    <source>
        <dbReference type="ARBA" id="ARBA00022679"/>
    </source>
</evidence>
<keyword evidence="1 8" id="KW-0444">Lipid biosynthesis</keyword>
<dbReference type="NCBIfam" id="NF011256">
    <property type="entry name" value="PRK14662.1"/>
    <property type="match status" value="1"/>
</dbReference>
<evidence type="ECO:0000256" key="1">
    <source>
        <dbReference type="ARBA" id="ARBA00022516"/>
    </source>
</evidence>
<evidence type="ECO:0000259" key="9">
    <source>
        <dbReference type="Pfam" id="PF01648"/>
    </source>
</evidence>
<dbReference type="InterPro" id="IPR002582">
    <property type="entry name" value="ACPS"/>
</dbReference>
<accession>A0A7C3HVW6</accession>
<feature type="binding site" evidence="8">
    <location>
        <position position="58"/>
    </location>
    <ligand>
        <name>Mg(2+)</name>
        <dbReference type="ChEBI" id="CHEBI:18420"/>
    </ligand>
</feature>
<evidence type="ECO:0000256" key="3">
    <source>
        <dbReference type="ARBA" id="ARBA00022723"/>
    </source>
</evidence>
<dbReference type="SUPFAM" id="SSF56214">
    <property type="entry name" value="4'-phosphopantetheinyl transferase"/>
    <property type="match status" value="1"/>
</dbReference>
<evidence type="ECO:0000256" key="5">
    <source>
        <dbReference type="ARBA" id="ARBA00022842"/>
    </source>
</evidence>
<dbReference type="EC" id="2.7.8.7" evidence="8"/>
<comment type="caution">
    <text evidence="10">The sequence shown here is derived from an EMBL/GenBank/DDBJ whole genome shotgun (WGS) entry which is preliminary data.</text>
</comment>
<dbReference type="InterPro" id="IPR008278">
    <property type="entry name" value="4-PPantetheinyl_Trfase_dom"/>
</dbReference>
<feature type="domain" description="4'-phosphopantetheinyl transferase" evidence="9">
    <location>
        <begin position="5"/>
        <end position="115"/>
    </location>
</feature>
<comment type="function">
    <text evidence="8">Transfers the 4'-phosphopantetheine moiety from coenzyme A to a Ser of acyl-carrier-protein.</text>
</comment>
<keyword evidence="2 8" id="KW-0808">Transferase</keyword>
<name>A0A7C3HVW6_MEIRU</name>